<dbReference type="EMBL" id="VUJX02000003">
    <property type="protein sequence ID" value="KAL0938560.1"/>
    <property type="molecule type" value="Genomic_DNA"/>
</dbReference>
<organism evidence="1 2">
    <name type="scientific">Colletotrichum truncatum</name>
    <name type="common">Anthracnose fungus</name>
    <name type="synonym">Colletotrichum capsici</name>
    <dbReference type="NCBI Taxonomy" id="5467"/>
    <lineage>
        <taxon>Eukaryota</taxon>
        <taxon>Fungi</taxon>
        <taxon>Dikarya</taxon>
        <taxon>Ascomycota</taxon>
        <taxon>Pezizomycotina</taxon>
        <taxon>Sordariomycetes</taxon>
        <taxon>Hypocreomycetidae</taxon>
        <taxon>Glomerellales</taxon>
        <taxon>Glomerellaceae</taxon>
        <taxon>Colletotrichum</taxon>
        <taxon>Colletotrichum truncatum species complex</taxon>
    </lineage>
</organism>
<evidence type="ECO:0000313" key="1">
    <source>
        <dbReference type="EMBL" id="KAL0938560.1"/>
    </source>
</evidence>
<gene>
    <name evidence="1" type="ORF">CTRU02_205171</name>
</gene>
<protein>
    <submittedName>
        <fullName evidence="1">Uncharacterized protein</fullName>
    </submittedName>
</protein>
<sequence>MRAAAILPVLFSLAAAAPATSQIKAREIVYTHTWDTWPDQSYIITPAARGFIRVFPTNATHESFIFGNLQAPNSGVTYTYTLSGQGIDTVVTKALSPGVTETHVIETTTNSPAFTISVDRYGL</sequence>
<comment type="caution">
    <text evidence="1">The sequence shown here is derived from an EMBL/GenBank/DDBJ whole genome shotgun (WGS) entry which is preliminary data.</text>
</comment>
<reference evidence="1 2" key="1">
    <citation type="journal article" date="2020" name="Phytopathology">
        <title>Genome Sequence Resources of Colletotrichum truncatum, C. plurivorum, C. musicola, and C. sojae: Four Species Pathogenic to Soybean (Glycine max).</title>
        <authorList>
            <person name="Rogerio F."/>
            <person name="Boufleur T.R."/>
            <person name="Ciampi-Guillardi M."/>
            <person name="Sukno S.A."/>
            <person name="Thon M.R."/>
            <person name="Massola Junior N.S."/>
            <person name="Baroncelli R."/>
        </authorList>
    </citation>
    <scope>NUCLEOTIDE SEQUENCE [LARGE SCALE GENOMIC DNA]</scope>
    <source>
        <strain evidence="1 2">CMES1059</strain>
    </source>
</reference>
<keyword evidence="2" id="KW-1185">Reference proteome</keyword>
<evidence type="ECO:0000313" key="2">
    <source>
        <dbReference type="Proteomes" id="UP000805649"/>
    </source>
</evidence>
<proteinExistence type="predicted"/>
<name>A0ACC3Z3C5_COLTU</name>
<accession>A0ACC3Z3C5</accession>
<dbReference type="Proteomes" id="UP000805649">
    <property type="component" value="Unassembled WGS sequence"/>
</dbReference>